<reference evidence="2 3" key="1">
    <citation type="submission" date="2020-04" db="EMBL/GenBank/DDBJ databases">
        <authorList>
            <person name="De Canck E."/>
        </authorList>
    </citation>
    <scope>NUCLEOTIDE SEQUENCE [LARGE SCALE GENOMIC DNA]</scope>
    <source>
        <strain evidence="2 3">LMG 24238</strain>
    </source>
</reference>
<protein>
    <submittedName>
        <fullName evidence="2">Uncharacterized protein</fullName>
    </submittedName>
</protein>
<dbReference type="GeneID" id="97043081"/>
<dbReference type="Proteomes" id="UP000494255">
    <property type="component" value="Unassembled WGS sequence"/>
</dbReference>
<feature type="signal peptide" evidence="1">
    <location>
        <begin position="1"/>
        <end position="19"/>
    </location>
</feature>
<name>A0A6J5BTA9_9BURK</name>
<feature type="chain" id="PRO_5026723728" evidence="1">
    <location>
        <begin position="20"/>
        <end position="126"/>
    </location>
</feature>
<evidence type="ECO:0000313" key="2">
    <source>
        <dbReference type="EMBL" id="CAB3715331.1"/>
    </source>
</evidence>
<gene>
    <name evidence="2" type="ORF">LMG24238_04469</name>
</gene>
<keyword evidence="1" id="KW-0732">Signal</keyword>
<proteinExistence type="predicted"/>
<keyword evidence="3" id="KW-1185">Reference proteome</keyword>
<dbReference type="AlphaFoldDB" id="A0A6J5BTA9"/>
<dbReference type="RefSeq" id="WP_175052375.1">
    <property type="nucleotide sequence ID" value="NZ_CADIKC010000006.1"/>
</dbReference>
<evidence type="ECO:0000313" key="3">
    <source>
        <dbReference type="Proteomes" id="UP000494255"/>
    </source>
</evidence>
<organism evidence="2 3">
    <name type="scientific">Paraburkholderia sediminicola</name>
    <dbReference type="NCBI Taxonomy" id="458836"/>
    <lineage>
        <taxon>Bacteria</taxon>
        <taxon>Pseudomonadati</taxon>
        <taxon>Pseudomonadota</taxon>
        <taxon>Betaproteobacteria</taxon>
        <taxon>Burkholderiales</taxon>
        <taxon>Burkholderiaceae</taxon>
        <taxon>Paraburkholderia</taxon>
    </lineage>
</organism>
<evidence type="ECO:0000256" key="1">
    <source>
        <dbReference type="SAM" id="SignalP"/>
    </source>
</evidence>
<dbReference type="EMBL" id="CADIKC010000006">
    <property type="protein sequence ID" value="CAB3715331.1"/>
    <property type="molecule type" value="Genomic_DNA"/>
</dbReference>
<accession>A0A6J5BTA9</accession>
<sequence>MKSLLILAVTMLPALAAMAQTASSTAFPDDATAASASDIQQRLAGKTFNIKLADGSLWHVQYSTDGAYDFSTNKGFTDKGEWKAEDGKVCAKGRKIGSSCNEIRTKGDAIFLKRDNGEVVEFVEQH</sequence>